<reference evidence="2" key="1">
    <citation type="submission" date="2019-08" db="EMBL/GenBank/DDBJ databases">
        <title>The genome of the North American firefly Photinus pyralis.</title>
        <authorList>
            <consortium name="Photinus pyralis genome working group"/>
            <person name="Fallon T.R."/>
            <person name="Sander Lower S.E."/>
            <person name="Weng J.-K."/>
        </authorList>
    </citation>
    <scope>NUCLEOTIDE SEQUENCE</scope>
    <source>
        <strain evidence="2">TRF0915ILg1</strain>
        <tissue evidence="2">Whole body</tissue>
    </source>
</reference>
<dbReference type="EMBL" id="VTPC01003893">
    <property type="protein sequence ID" value="KAF2897870.1"/>
    <property type="molecule type" value="Genomic_DNA"/>
</dbReference>
<accession>A0A8K0GAS5</accession>
<feature type="domain" description="PiggyBac transposable element-derived protein" evidence="1">
    <location>
        <begin position="3"/>
        <end position="129"/>
    </location>
</feature>
<proteinExistence type="predicted"/>
<dbReference type="AlphaFoldDB" id="A0A8K0GAS5"/>
<organism evidence="2 3">
    <name type="scientific">Ignelater luminosus</name>
    <name type="common">Cucubano</name>
    <name type="synonym">Pyrophorus luminosus</name>
    <dbReference type="NCBI Taxonomy" id="2038154"/>
    <lineage>
        <taxon>Eukaryota</taxon>
        <taxon>Metazoa</taxon>
        <taxon>Ecdysozoa</taxon>
        <taxon>Arthropoda</taxon>
        <taxon>Hexapoda</taxon>
        <taxon>Insecta</taxon>
        <taxon>Pterygota</taxon>
        <taxon>Neoptera</taxon>
        <taxon>Endopterygota</taxon>
        <taxon>Coleoptera</taxon>
        <taxon>Polyphaga</taxon>
        <taxon>Elateriformia</taxon>
        <taxon>Elateroidea</taxon>
        <taxon>Elateridae</taxon>
        <taxon>Agrypninae</taxon>
        <taxon>Pyrophorini</taxon>
        <taxon>Ignelater</taxon>
    </lineage>
</organism>
<sequence length="138" mass="15480">MLYVHNMTIYPGQQPEGSFKLLTNGTNSVVKRLIKITDKSGKNVTINNYFTLVPLSNVLYTNLKLTMAGTLKNKALFSPQLFQVKSTILDFKEDPNNILVSYVQKRNADVLMLSTLHENDDIDSRSEASKPKVLSSTI</sequence>
<protein>
    <recommendedName>
        <fullName evidence="1">PiggyBac transposable element-derived protein domain-containing protein</fullName>
    </recommendedName>
</protein>
<evidence type="ECO:0000259" key="1">
    <source>
        <dbReference type="Pfam" id="PF13843"/>
    </source>
</evidence>
<evidence type="ECO:0000313" key="3">
    <source>
        <dbReference type="Proteomes" id="UP000801492"/>
    </source>
</evidence>
<comment type="caution">
    <text evidence="2">The sequence shown here is derived from an EMBL/GenBank/DDBJ whole genome shotgun (WGS) entry which is preliminary data.</text>
</comment>
<name>A0A8K0GAS5_IGNLU</name>
<evidence type="ECO:0000313" key="2">
    <source>
        <dbReference type="EMBL" id="KAF2897870.1"/>
    </source>
</evidence>
<dbReference type="InterPro" id="IPR029526">
    <property type="entry name" value="PGBD"/>
</dbReference>
<keyword evidence="3" id="KW-1185">Reference proteome</keyword>
<dbReference type="Proteomes" id="UP000801492">
    <property type="component" value="Unassembled WGS sequence"/>
</dbReference>
<dbReference type="Pfam" id="PF13843">
    <property type="entry name" value="DDE_Tnp_1_7"/>
    <property type="match status" value="1"/>
</dbReference>
<gene>
    <name evidence="2" type="ORF">ILUMI_08306</name>
</gene>